<feature type="chain" id="PRO_5045758279" description="DUF3352 domain-containing protein" evidence="1">
    <location>
        <begin position="21"/>
        <end position="562"/>
    </location>
</feature>
<comment type="caution">
    <text evidence="2">The sequence shown here is derived from an EMBL/GenBank/DDBJ whole genome shotgun (WGS) entry which is preliminary data.</text>
</comment>
<dbReference type="PROSITE" id="PS51257">
    <property type="entry name" value="PROKAR_LIPOPROTEIN"/>
    <property type="match status" value="1"/>
</dbReference>
<feature type="signal peptide" evidence="1">
    <location>
        <begin position="1"/>
        <end position="20"/>
    </location>
</feature>
<sequence length="562" mass="60921">MNRKTFLAASVALVSAGLLSGCGSSDETPESLSMLDYIPADSPYFMAARETLPEQEVFDFYQRSMIFDGTLGEELDTVREMREASDSDEERALLSLVIAMGEELEGVETLDDLHAKGLSISPKTALYGLGMLPVLRFELEDGVAFRETLERVLARAELEPQVATTDGTDYWVLNPQGDLAVILSIVDEQAVLALVPRAPSDELMALVLGKTLPENSLEDSGELAEIESRHGFTPYGTGQIHTARVLDELGSPSHAGTRALMEAVDKKPLDLATCQADIDRITARLPGVAMGARAYDLQGRSEFNVILETDDEIINDLRRLVTPVPGLGEHNGLASMGVGLSLPALLETVQLYARQMRDNPFGCDELQALNTTWDDANAMLSNPVAMMIAPSLSGINLRLDRLYVERGMPTATGLMTLASPNPMTLVQTAGSFLPELAELKLVPGGEAKRVESFLLPPETPDVYAAMSDSALAVGVGLDNPSSLKEGLAASEQSEDLLAHVFLSGDIYHAFADIAPVVPDDQLSDTDIETFRRYGDLYELMEYWLKIDDAGLEIGFSVEMAEE</sequence>
<keyword evidence="1" id="KW-0732">Signal</keyword>
<dbReference type="RefSeq" id="WP_227388361.1">
    <property type="nucleotide sequence ID" value="NZ_JBHSCJ010000003.1"/>
</dbReference>
<protein>
    <recommendedName>
        <fullName evidence="4">DUF3352 domain-containing protein</fullName>
    </recommendedName>
</protein>
<dbReference type="Proteomes" id="UP001319882">
    <property type="component" value="Unassembled WGS sequence"/>
</dbReference>
<organism evidence="2 3">
    <name type="scientific">Vreelandella malpeensis</name>
    <dbReference type="NCBI Taxonomy" id="1172368"/>
    <lineage>
        <taxon>Bacteria</taxon>
        <taxon>Pseudomonadati</taxon>
        <taxon>Pseudomonadota</taxon>
        <taxon>Gammaproteobacteria</taxon>
        <taxon>Oceanospirillales</taxon>
        <taxon>Halomonadaceae</taxon>
        <taxon>Vreelandella</taxon>
    </lineage>
</organism>
<evidence type="ECO:0000256" key="1">
    <source>
        <dbReference type="SAM" id="SignalP"/>
    </source>
</evidence>
<reference evidence="2 3" key="1">
    <citation type="journal article" date="2021" name="Sci. Rep.">
        <title>Genome analysis of a halophilic bacterium Halomonas malpeensis YU-PRIM-29(T) reveals its exopolysaccharide and pigment producing capabilities.</title>
        <authorList>
            <person name="Athmika"/>
            <person name="Ghate S.D."/>
            <person name="Arun A.B."/>
            <person name="Rao S.S."/>
            <person name="Kumar S.T.A."/>
            <person name="Kandiyil M.K."/>
            <person name="Saptami K."/>
            <person name="Rekha P.D."/>
        </authorList>
    </citation>
    <scope>NUCLEOTIDE SEQUENCE [LARGE SCALE GENOMIC DNA]</scope>
    <source>
        <strain evidence="3">prim 29</strain>
    </source>
</reference>
<dbReference type="EMBL" id="WHVL01000001">
    <property type="protein sequence ID" value="MCB8887763.1"/>
    <property type="molecule type" value="Genomic_DNA"/>
</dbReference>
<evidence type="ECO:0000313" key="2">
    <source>
        <dbReference type="EMBL" id="MCB8887763.1"/>
    </source>
</evidence>
<name>A0ABS8DN82_9GAMM</name>
<evidence type="ECO:0008006" key="4">
    <source>
        <dbReference type="Google" id="ProtNLM"/>
    </source>
</evidence>
<gene>
    <name evidence="2" type="ORF">GEV37_01290</name>
</gene>
<keyword evidence="3" id="KW-1185">Reference proteome</keyword>
<evidence type="ECO:0000313" key="3">
    <source>
        <dbReference type="Proteomes" id="UP001319882"/>
    </source>
</evidence>
<accession>A0ABS8DN82</accession>
<proteinExistence type="predicted"/>